<accession>A0A940IH30</accession>
<dbReference type="InterPro" id="IPR021457">
    <property type="entry name" value="DUF3108"/>
</dbReference>
<reference evidence="1" key="2">
    <citation type="journal article" date="2021" name="PeerJ">
        <title>Extensive microbial diversity within the chicken gut microbiome revealed by metagenomics and culture.</title>
        <authorList>
            <person name="Gilroy R."/>
            <person name="Ravi A."/>
            <person name="Getino M."/>
            <person name="Pursley I."/>
            <person name="Horton D.L."/>
            <person name="Alikhan N.F."/>
            <person name="Baker D."/>
            <person name="Gharbi K."/>
            <person name="Hall N."/>
            <person name="Watson M."/>
            <person name="Adriaenssens E.M."/>
            <person name="Foster-Nyarko E."/>
            <person name="Jarju S."/>
            <person name="Secka A."/>
            <person name="Antonio M."/>
            <person name="Oren A."/>
            <person name="Chaudhuri R.R."/>
            <person name="La Ragione R."/>
            <person name="Hildebrand F."/>
            <person name="Pallen M.J."/>
        </authorList>
    </citation>
    <scope>NUCLEOTIDE SEQUENCE</scope>
    <source>
        <strain evidence="1">F1-3629</strain>
    </source>
</reference>
<sequence>MVRYLSVILILAVMTCQPLLGRSAPADTSAAGRTSGCIPVRSVSEEQLAFRAGETLQFTMHYEWGIINSDVGKASVTLDTLTFDGQRAFKCTVLGSTTKLFDLFFKVREDFRSWFTADGLKPLKFTRDTHEGRYVATNEYNYVRDGAAAPYIAADIYTSSRGQRYVELPLDECTYDLPSLFFLARNMDFGKVVPEVKYPMTFAIDDDVYNVYFILHGREQKKIKGLGTVNTIRFSAKLLAGNVFTGEEDLTIWISDDENRIPVMFEAPILVGTASGRLDGWSGLKHPFSSLVKKKK</sequence>
<reference evidence="1" key="1">
    <citation type="submission" date="2020-10" db="EMBL/GenBank/DDBJ databases">
        <authorList>
            <person name="Gilroy R."/>
        </authorList>
    </citation>
    <scope>NUCLEOTIDE SEQUENCE</scope>
    <source>
        <strain evidence="1">F1-3629</strain>
    </source>
</reference>
<name>A0A940IH30_9BACT</name>
<evidence type="ECO:0000313" key="1">
    <source>
        <dbReference type="EMBL" id="MBO8454539.1"/>
    </source>
</evidence>
<dbReference type="EMBL" id="JADIMJ010000113">
    <property type="protein sequence ID" value="MBO8454539.1"/>
    <property type="molecule type" value="Genomic_DNA"/>
</dbReference>
<proteinExistence type="predicted"/>
<evidence type="ECO:0000313" key="2">
    <source>
        <dbReference type="Proteomes" id="UP000771749"/>
    </source>
</evidence>
<gene>
    <name evidence="1" type="ORF">IAC07_07455</name>
</gene>
<protein>
    <submittedName>
        <fullName evidence="1">DUF3108 domain-containing protein</fullName>
    </submittedName>
</protein>
<dbReference type="AlphaFoldDB" id="A0A940IH30"/>
<dbReference type="Pfam" id="PF11306">
    <property type="entry name" value="DUF3108"/>
    <property type="match status" value="1"/>
</dbReference>
<organism evidence="1 2">
    <name type="scientific">Candidatus Cryptobacteroides gallistercoris</name>
    <dbReference type="NCBI Taxonomy" id="2840765"/>
    <lineage>
        <taxon>Bacteria</taxon>
        <taxon>Pseudomonadati</taxon>
        <taxon>Bacteroidota</taxon>
        <taxon>Bacteroidia</taxon>
        <taxon>Bacteroidales</taxon>
        <taxon>Candidatus Cryptobacteroides</taxon>
    </lineage>
</organism>
<comment type="caution">
    <text evidence="1">The sequence shown here is derived from an EMBL/GenBank/DDBJ whole genome shotgun (WGS) entry which is preliminary data.</text>
</comment>
<dbReference type="Proteomes" id="UP000771749">
    <property type="component" value="Unassembled WGS sequence"/>
</dbReference>